<keyword evidence="6" id="KW-0472">Membrane</keyword>
<organism evidence="8 9">
    <name type="scientific">Musa troglodytarum</name>
    <name type="common">fe'i banana</name>
    <dbReference type="NCBI Taxonomy" id="320322"/>
    <lineage>
        <taxon>Eukaryota</taxon>
        <taxon>Viridiplantae</taxon>
        <taxon>Streptophyta</taxon>
        <taxon>Embryophyta</taxon>
        <taxon>Tracheophyta</taxon>
        <taxon>Spermatophyta</taxon>
        <taxon>Magnoliopsida</taxon>
        <taxon>Liliopsida</taxon>
        <taxon>Zingiberales</taxon>
        <taxon>Musaceae</taxon>
        <taxon>Musa</taxon>
    </lineage>
</organism>
<evidence type="ECO:0000259" key="7">
    <source>
        <dbReference type="Pfam" id="PF04577"/>
    </source>
</evidence>
<name>A0A9E7JQT8_9LILI</name>
<dbReference type="InterPro" id="IPR049625">
    <property type="entry name" value="Glyco_transf_61_cat"/>
</dbReference>
<feature type="transmembrane region" description="Helical" evidence="6">
    <location>
        <begin position="36"/>
        <end position="55"/>
    </location>
</feature>
<keyword evidence="5" id="KW-0325">Glycoprotein</keyword>
<keyword evidence="9" id="KW-1185">Reference proteome</keyword>
<proteinExistence type="predicted"/>
<evidence type="ECO:0000256" key="2">
    <source>
        <dbReference type="ARBA" id="ARBA00004881"/>
    </source>
</evidence>
<dbReference type="PANTHER" id="PTHR20961:SF102">
    <property type="entry name" value="OS05G0391600 PROTEIN"/>
    <property type="match status" value="1"/>
</dbReference>
<sequence>MNRQQKTKSVVFAAPTQGARPPIIEKERKIYFLHRVLPLLLLMIYAVGSVLRLTLSSPFASSFVQPSASSSCTNSYCIRLHTCVSLWVCPFGLCSNSISSLVSVEWRKDMEFSLKTQIPAETNHLRAHEEKQHGSPCAALVDGRTEEAAVKIDGLALVCCDRSHVRSDLCYARGDIRTDSPSSSILVYVSGNDTAPPVPAAVERIRPYTRKWETGITNTILEITIRSAHGGRRKVCDVRQEGVPGLVFSNGGYTGNLYHDFSDGLIPLYITAQRFRGEVVLVVAEYHTWWLTRYRLVLERLTNYKLVDFRRDTRVHCFSEMIVGLRIHGELTIDPHLMPNDKSIRDFRTFLREGFGGAVQPTAVPRAQSPSFLRPLQRSSRHDRRQCGNLRPRIAILIRKGCRVLLNRKEVTRACQKTGFDVQIIEPRRGAPLAARHHALASAEVMLAVHGAAMTHFLFMRPASVLIQVVPLGLERPAEEFYGQPARRLGLEYIAYSITPEESSLSKLYDRRSPVIVNTRVVTSKGWLEMKKIYLDRQNVRVNLERFKKVLERAHASVCGPQKIYKPL</sequence>
<dbReference type="GO" id="GO:0000139">
    <property type="term" value="C:Golgi membrane"/>
    <property type="evidence" value="ECO:0007669"/>
    <property type="project" value="UniProtKB-SubCell"/>
</dbReference>
<protein>
    <recommendedName>
        <fullName evidence="7">Glycosyltransferase 61 catalytic domain-containing protein</fullName>
    </recommendedName>
</protein>
<keyword evidence="6" id="KW-1133">Transmembrane helix</keyword>
<evidence type="ECO:0000256" key="6">
    <source>
        <dbReference type="SAM" id="Phobius"/>
    </source>
</evidence>
<evidence type="ECO:0000256" key="5">
    <source>
        <dbReference type="ARBA" id="ARBA00023180"/>
    </source>
</evidence>
<keyword evidence="4" id="KW-0808">Transferase</keyword>
<comment type="pathway">
    <text evidence="2">Glycan metabolism.</text>
</comment>
<reference evidence="8" key="1">
    <citation type="submission" date="2022-05" db="EMBL/GenBank/DDBJ databases">
        <title>The Musa troglodytarum L. genome provides insights into the mechanism of non-climacteric behaviour and enrichment of carotenoids.</title>
        <authorList>
            <person name="Wang J."/>
        </authorList>
    </citation>
    <scope>NUCLEOTIDE SEQUENCE</scope>
    <source>
        <tissue evidence="8">Leaf</tissue>
    </source>
</reference>
<dbReference type="AlphaFoldDB" id="A0A9E7JQT8"/>
<gene>
    <name evidence="8" type="ORF">MUK42_26445</name>
</gene>
<comment type="subcellular location">
    <subcellularLocation>
        <location evidence="1">Golgi apparatus membrane</location>
        <topology evidence="1">Single-pass type II membrane protein</topology>
    </subcellularLocation>
</comment>
<dbReference type="InterPro" id="IPR007657">
    <property type="entry name" value="Glycosyltransferase_61"/>
</dbReference>
<evidence type="ECO:0000256" key="4">
    <source>
        <dbReference type="ARBA" id="ARBA00022679"/>
    </source>
</evidence>
<dbReference type="GO" id="GO:0016763">
    <property type="term" value="F:pentosyltransferase activity"/>
    <property type="evidence" value="ECO:0007669"/>
    <property type="project" value="UniProtKB-ARBA"/>
</dbReference>
<dbReference type="EMBL" id="CP097504">
    <property type="protein sequence ID" value="URD89386.1"/>
    <property type="molecule type" value="Genomic_DNA"/>
</dbReference>
<dbReference type="PANTHER" id="PTHR20961">
    <property type="entry name" value="GLYCOSYLTRANSFERASE"/>
    <property type="match status" value="1"/>
</dbReference>
<evidence type="ECO:0000313" key="9">
    <source>
        <dbReference type="Proteomes" id="UP001055439"/>
    </source>
</evidence>
<accession>A0A9E7JQT8</accession>
<evidence type="ECO:0000313" key="8">
    <source>
        <dbReference type="EMBL" id="URD89386.1"/>
    </source>
</evidence>
<evidence type="ECO:0000256" key="3">
    <source>
        <dbReference type="ARBA" id="ARBA00022676"/>
    </source>
</evidence>
<dbReference type="Pfam" id="PF04577">
    <property type="entry name" value="Glyco_transf_61"/>
    <property type="match status" value="1"/>
</dbReference>
<feature type="domain" description="Glycosyltransferase 61 catalytic" evidence="7">
    <location>
        <begin position="372"/>
        <end position="467"/>
    </location>
</feature>
<dbReference type="OrthoDB" id="529273at2759"/>
<keyword evidence="6" id="KW-0812">Transmembrane</keyword>
<dbReference type="Proteomes" id="UP001055439">
    <property type="component" value="Chromosome 2"/>
</dbReference>
<keyword evidence="3" id="KW-0328">Glycosyltransferase</keyword>
<evidence type="ECO:0000256" key="1">
    <source>
        <dbReference type="ARBA" id="ARBA00004323"/>
    </source>
</evidence>